<dbReference type="Pfam" id="PF00534">
    <property type="entry name" value="Glycos_transf_1"/>
    <property type="match status" value="1"/>
</dbReference>
<keyword evidence="4" id="KW-1185">Reference proteome</keyword>
<gene>
    <name evidence="3" type="ORF">D7S86_04280</name>
</gene>
<dbReference type="Proteomes" id="UP000270342">
    <property type="component" value="Unassembled WGS sequence"/>
</dbReference>
<dbReference type="Gene3D" id="3.40.50.2000">
    <property type="entry name" value="Glycogen Phosphorylase B"/>
    <property type="match status" value="2"/>
</dbReference>
<evidence type="ECO:0000259" key="2">
    <source>
        <dbReference type="Pfam" id="PF13439"/>
    </source>
</evidence>
<dbReference type="GO" id="GO:0016757">
    <property type="term" value="F:glycosyltransferase activity"/>
    <property type="evidence" value="ECO:0007669"/>
    <property type="project" value="InterPro"/>
</dbReference>
<comment type="caution">
    <text evidence="3">The sequence shown here is derived from an EMBL/GenBank/DDBJ whole genome shotgun (WGS) entry which is preliminary data.</text>
</comment>
<evidence type="ECO:0000313" key="3">
    <source>
        <dbReference type="EMBL" id="RKP59122.1"/>
    </source>
</evidence>
<feature type="domain" description="Glycosyltransferase subfamily 4-like N-terminal" evidence="2">
    <location>
        <begin position="15"/>
        <end position="156"/>
    </location>
</feature>
<proteinExistence type="predicted"/>
<dbReference type="SUPFAM" id="SSF53756">
    <property type="entry name" value="UDP-Glycosyltransferase/glycogen phosphorylase"/>
    <property type="match status" value="1"/>
</dbReference>
<organism evidence="3 4">
    <name type="scientific">Pararobbsia silviterrae</name>
    <dbReference type="NCBI Taxonomy" id="1792498"/>
    <lineage>
        <taxon>Bacteria</taxon>
        <taxon>Pseudomonadati</taxon>
        <taxon>Pseudomonadota</taxon>
        <taxon>Betaproteobacteria</taxon>
        <taxon>Burkholderiales</taxon>
        <taxon>Burkholderiaceae</taxon>
        <taxon>Pararobbsia</taxon>
    </lineage>
</organism>
<dbReference type="AlphaFoldDB" id="A0A494Y8W5"/>
<dbReference type="InterPro" id="IPR001296">
    <property type="entry name" value="Glyco_trans_1"/>
</dbReference>
<feature type="domain" description="Glycosyl transferase family 1" evidence="1">
    <location>
        <begin position="176"/>
        <end position="329"/>
    </location>
</feature>
<evidence type="ECO:0000313" key="4">
    <source>
        <dbReference type="Proteomes" id="UP000270342"/>
    </source>
</evidence>
<sequence length="369" mass="40092">MRIVHLANHCQLIGNGIVNMMVDLACSQADAGHDVVVATSGGRYEPLLAAHGVRHVVLEQSRDPWRTPAMVLGFNRLLRDVDPDVVHAHMMTGAIIARFGTWRRRYALVTTVHNEFQKSASLMRYGDRVVAVTQAVEKAMIGRGIRADRICTVLNGTVGTPRRAQASTADPLRLSRPSITTVAGMYERKGIQDLLRAFASLRATHPDATLYLVGDGPDRADMEALAAELGLEGWAHFAGFDTNPVRWLAETDVFVLASHKEPGGLVLSEAREAGCAIVATDVDGNPEMLDRGEAGWLVPARAPDALAAAIGSLLGDAALRADYAARARRNLDKFTVQRVANDYMAVYATALDVFRQTHGRRPRTALRSS</sequence>
<dbReference type="InterPro" id="IPR028098">
    <property type="entry name" value="Glyco_trans_4-like_N"/>
</dbReference>
<dbReference type="Pfam" id="PF13439">
    <property type="entry name" value="Glyco_transf_4"/>
    <property type="match status" value="1"/>
</dbReference>
<evidence type="ECO:0000259" key="1">
    <source>
        <dbReference type="Pfam" id="PF00534"/>
    </source>
</evidence>
<dbReference type="OrthoDB" id="9813211at2"/>
<dbReference type="RefSeq" id="WP_121083704.1">
    <property type="nucleotide sequence ID" value="NZ_RBZU01000001.1"/>
</dbReference>
<dbReference type="PANTHER" id="PTHR12526:SF630">
    <property type="entry name" value="GLYCOSYLTRANSFERASE"/>
    <property type="match status" value="1"/>
</dbReference>
<dbReference type="CDD" id="cd03811">
    <property type="entry name" value="GT4_GT28_WabH-like"/>
    <property type="match status" value="1"/>
</dbReference>
<reference evidence="3 4" key="1">
    <citation type="submission" date="2018-10" db="EMBL/GenBank/DDBJ databases">
        <title>Robbsia sp. DHC34, isolated from soil.</title>
        <authorList>
            <person name="Gao Z.-H."/>
            <person name="Qiu L.-H."/>
        </authorList>
    </citation>
    <scope>NUCLEOTIDE SEQUENCE [LARGE SCALE GENOMIC DNA]</scope>
    <source>
        <strain evidence="3 4">DHC34</strain>
    </source>
</reference>
<accession>A0A494Y8W5</accession>
<dbReference type="EMBL" id="RBZU01000001">
    <property type="protein sequence ID" value="RKP59122.1"/>
    <property type="molecule type" value="Genomic_DNA"/>
</dbReference>
<name>A0A494Y8W5_9BURK</name>
<protein>
    <submittedName>
        <fullName evidence="3">Glycosyltransferase</fullName>
    </submittedName>
</protein>
<dbReference type="PANTHER" id="PTHR12526">
    <property type="entry name" value="GLYCOSYLTRANSFERASE"/>
    <property type="match status" value="1"/>
</dbReference>
<keyword evidence="3" id="KW-0808">Transferase</keyword>